<keyword evidence="2" id="KW-1185">Reference proteome</keyword>
<dbReference type="EMBL" id="MF668280">
    <property type="protein sequence ID" value="ASZ74737.1"/>
    <property type="molecule type" value="Genomic_DNA"/>
</dbReference>
<evidence type="ECO:0000313" key="1">
    <source>
        <dbReference type="EMBL" id="ASZ74737.1"/>
    </source>
</evidence>
<accession>A0A249XSL8</accession>
<evidence type="ECO:0000313" key="2">
    <source>
        <dbReference type="Proteomes" id="UP000226037"/>
    </source>
</evidence>
<organism evidence="1 2">
    <name type="scientific">Mycobacterium phage Phabba</name>
    <dbReference type="NCBI Taxonomy" id="2027899"/>
    <lineage>
        <taxon>Viruses</taxon>
        <taxon>Duplodnaviria</taxon>
        <taxon>Heunggongvirae</taxon>
        <taxon>Uroviricota</taxon>
        <taxon>Caudoviricetes</taxon>
        <taxon>Ceeclamvirinae</taxon>
        <taxon>Myrnavirus</taxon>
        <taxon>Myrnavirus phabba</taxon>
        <taxon>Myranavirus phabba</taxon>
    </lineage>
</organism>
<dbReference type="Proteomes" id="UP000226037">
    <property type="component" value="Segment"/>
</dbReference>
<gene>
    <name evidence="1" type="ORF">SEA_PHABBA_198</name>
</gene>
<reference evidence="2" key="1">
    <citation type="submission" date="2017-08" db="EMBL/GenBank/DDBJ databases">
        <authorList>
            <person name="de Groot N.N."/>
        </authorList>
    </citation>
    <scope>NUCLEOTIDE SEQUENCE [LARGE SCALE GENOMIC DNA]</scope>
</reference>
<name>A0A249XSL8_9CAUD</name>
<protein>
    <submittedName>
        <fullName evidence="1">Uncharacterized protein</fullName>
    </submittedName>
</protein>
<proteinExistence type="predicted"/>
<sequence length="60" mass="7040">MTMSDGWKLAALKRRRSFLGDRLQQVRSDGQMHHRATKYDQREHDALQWAIEQLDVAEAS</sequence>